<dbReference type="Proteomes" id="UP000323909">
    <property type="component" value="Unassembled WGS sequence"/>
</dbReference>
<dbReference type="InterPro" id="IPR023346">
    <property type="entry name" value="Lysozyme-like_dom_sf"/>
</dbReference>
<proteinExistence type="predicted"/>
<gene>
    <name evidence="4" type="ORF">F3K53_25220</name>
</gene>
<evidence type="ECO:0000256" key="2">
    <source>
        <dbReference type="ARBA" id="ARBA00022638"/>
    </source>
</evidence>
<keyword evidence="1" id="KW-0929">Antimicrobial</keyword>
<protein>
    <recommendedName>
        <fullName evidence="3">Pesticin C-terminal domain-containing protein</fullName>
    </recommendedName>
</protein>
<evidence type="ECO:0000256" key="1">
    <source>
        <dbReference type="ARBA" id="ARBA00022529"/>
    </source>
</evidence>
<organism evidence="4 5">
    <name type="scientific">Pseudomonas veronii</name>
    <dbReference type="NCBI Taxonomy" id="76761"/>
    <lineage>
        <taxon>Bacteria</taxon>
        <taxon>Pseudomonadati</taxon>
        <taxon>Pseudomonadota</taxon>
        <taxon>Gammaproteobacteria</taxon>
        <taxon>Pseudomonadales</taxon>
        <taxon>Pseudomonadaceae</taxon>
        <taxon>Pseudomonas</taxon>
    </lineage>
</organism>
<accession>A0A5M8ELM1</accession>
<keyword evidence="2" id="KW-0081">Bacteriolytic enzyme</keyword>
<comment type="caution">
    <text evidence="4">The sequence shown here is derived from an EMBL/GenBank/DDBJ whole genome shotgun (WGS) entry which is preliminary data.</text>
</comment>
<dbReference type="Pfam" id="PF16754">
    <property type="entry name" value="Pesticin"/>
    <property type="match status" value="1"/>
</dbReference>
<dbReference type="InterPro" id="IPR023347">
    <property type="entry name" value="Lysozyme_dom_sf"/>
</dbReference>
<evidence type="ECO:0000259" key="3">
    <source>
        <dbReference type="Pfam" id="PF16754"/>
    </source>
</evidence>
<dbReference type="SUPFAM" id="SSF53955">
    <property type="entry name" value="Lysozyme-like"/>
    <property type="match status" value="1"/>
</dbReference>
<dbReference type="AlphaFoldDB" id="A0A5M8ELM1"/>
<dbReference type="GO" id="GO:0003796">
    <property type="term" value="F:lysozyme activity"/>
    <property type="evidence" value="ECO:0007669"/>
    <property type="project" value="InterPro"/>
</dbReference>
<dbReference type="GO" id="GO:0031640">
    <property type="term" value="P:killing of cells of another organism"/>
    <property type="evidence" value="ECO:0007669"/>
    <property type="project" value="UniProtKB-KW"/>
</dbReference>
<dbReference type="InterPro" id="IPR031922">
    <property type="entry name" value="Pesticin_C"/>
</dbReference>
<dbReference type="EMBL" id="VWXT01000471">
    <property type="protein sequence ID" value="KAA6172216.1"/>
    <property type="molecule type" value="Genomic_DNA"/>
</dbReference>
<dbReference type="GO" id="GO:0042742">
    <property type="term" value="P:defense response to bacterium"/>
    <property type="evidence" value="ECO:0007669"/>
    <property type="project" value="UniProtKB-KW"/>
</dbReference>
<sequence>PVDGQVYHLHPIGLTMRFNAECPKECATDAYELEGVAGTLIVSKESFQFILDKEGYSKNPYVPAGASGVTLGYGYDLGQQTIAQVRHDLAQIYSQSDIDTLTTAIGRQGTQARDILSSLNHISISKENAISLAIKMKKRYAQLVIEAYPGAMNLHPHCQGALLSLVVNRGISFSRPDLESRLEMKQISDDLLNLTPEKIPSRLRSMKRLWEGKAGLGGLIIRREEEAKLFERGMKCDCWR</sequence>
<evidence type="ECO:0000313" key="5">
    <source>
        <dbReference type="Proteomes" id="UP000323909"/>
    </source>
</evidence>
<reference evidence="4 5" key="1">
    <citation type="submission" date="2019-09" db="EMBL/GenBank/DDBJ databases">
        <title>Genomic sequencing of 4 copper resistant soil isolates.</title>
        <authorList>
            <person name="Havryliuk O."/>
        </authorList>
    </citation>
    <scope>NUCLEOTIDE SEQUENCE [LARGE SCALE GENOMIC DNA]</scope>
    <source>
        <strain evidence="4 5">UKR4</strain>
    </source>
</reference>
<feature type="domain" description="Pesticin C-terminal" evidence="3">
    <location>
        <begin position="48"/>
        <end position="172"/>
    </location>
</feature>
<dbReference type="RefSeq" id="WP_223817899.1">
    <property type="nucleotide sequence ID" value="NZ_VWXT01000471.1"/>
</dbReference>
<evidence type="ECO:0000313" key="4">
    <source>
        <dbReference type="EMBL" id="KAA6172216.1"/>
    </source>
</evidence>
<name>A0A5M8ELM1_PSEVE</name>
<dbReference type="Gene3D" id="1.10.530.40">
    <property type="match status" value="1"/>
</dbReference>
<feature type="non-terminal residue" evidence="4">
    <location>
        <position position="1"/>
    </location>
</feature>